<dbReference type="InterPro" id="IPR013529">
    <property type="entry name" value="Glyco_hydro_42_N"/>
</dbReference>
<keyword evidence="7" id="KW-1185">Reference proteome</keyword>
<evidence type="ECO:0000256" key="1">
    <source>
        <dbReference type="ARBA" id="ARBA00022801"/>
    </source>
</evidence>
<dbReference type="GO" id="GO:0009341">
    <property type="term" value="C:beta-galactosidase complex"/>
    <property type="evidence" value="ECO:0007669"/>
    <property type="project" value="InterPro"/>
</dbReference>
<sequence>MEKRLLFILLYLAPLLGFSQNVERIKIASITASENTGQDYSPWLNDDLNDQVESAWSGNFKWVDVTLSLERSCKVTKISLYDAQGTFENTPVSIYATDGTNKVLLGLFKGLSYNSFFDITVNTPVDAKAIIVRKYANDIPQKVQIYGIPTSPIIIPETPAVVIQPTPAPVVVTPEAQRIKITAVKPSENTGQDFTPWLNDDLNDYVQNAWGSSNNKWVDVKLTLEKRSKITKLSLYDTEGTFTDHPVSLYALDGTNKILLGTFEGLTYKTFVNIVVTSPFDADAIIVRKYGNDIPQKVYVYGLEATTPAVTILEEPVVTPEPEPTTPTLAEPTTPAPTEPTTPTEPTAPAPTEPTTPATTQPTAPIDPTPVAERIKIITIKPSSNTGQDFTPWLNDDLNDYVQNAWGSSNNKWVDVKLTLEKRSKITKLSLYDTEGTFTEHPVSLYAQDGTNKVLLGTFEGLTYKTFVDIVVASPFDADAIIVRKYGNDIPQKVYVYGLAATTPAVIIPEEPVVIPEPEPVVVTPTPTPIPVVKGTKITIDPKRWYELNTIGRGLKELVDGDLTTTVEQSWVKVMTNYDAYYPLLDDEEITLESIRFYDGQGIFTNDPMTLSIITDKWERIPVAKFTGEAYNAWVGPDPANPNSFVLATPPTGKIKYLVINTHGQYPTEMELYGTHKQSTKPVTVAHNTVKMRDGFGANGFEWDFYNPFDADEIDETKFNAVKSFTGFRHYIDWDKLEAREGSYTFNPTFNGGWDYDKVYDRCKKQGIEVLACIQTAPDWLVNTYPEEQRDRNVTPVKYGKSVTDPASYIQQARVAFQFAARYGNNTNVDRSLLSVYDKPRWTFDRVNTVKVGLGVVKYMECGNERDKWWKGRSAYQTAREHAANLSAFYDGHKNTMGPGVGVKNADPTMNVVMAGLASASTDYVRGMIDWCKEFRGYKADGKVDLCWDVINYHLYSDDANSSQSGTSSRGVAPEVSSAGQTAKDFVQMAHDYAYDMPVWISELGYDINQGSSLKAIPIGNKSEYVTQADWTLRSSLLYNRLGVAKTFFYEIYDDNFANPLHFSSSGLINQDKTRRPAADYLYQTNKLMGEYVYKETISQDPMVDRYELNGKSAYVLFIPDEKGRTGSYTFNLGNVSKANLYTPKIGADSMSVSALTGSSGQFTINVTETPIFFIPTATETATTKTGNIIPTKEMFSLASTEKSIDEMPALASLNTYPNPTTDYVLLTLENESTENLAVKVSDLTLGRVMIQDVYEKTGVRFSQKISFSDLPAGNYAIEVIQGKEQMVKKIIKTN</sequence>
<feature type="compositionally biased region" description="Low complexity" evidence="3">
    <location>
        <begin position="355"/>
        <end position="369"/>
    </location>
</feature>
<evidence type="ECO:0000259" key="4">
    <source>
        <dbReference type="Pfam" id="PF02449"/>
    </source>
</evidence>
<dbReference type="GO" id="GO:0005975">
    <property type="term" value="P:carbohydrate metabolic process"/>
    <property type="evidence" value="ECO:0007669"/>
    <property type="project" value="InterPro"/>
</dbReference>
<dbReference type="SUPFAM" id="SSF51445">
    <property type="entry name" value="(Trans)glycosidases"/>
    <property type="match status" value="1"/>
</dbReference>
<keyword evidence="1" id="KW-0378">Hydrolase</keyword>
<dbReference type="InterPro" id="IPR026444">
    <property type="entry name" value="Secre_tail"/>
</dbReference>
<accession>A0A841ES91</accession>
<organism evidence="6 7">
    <name type="scientific">Arcicella rosea</name>
    <dbReference type="NCBI Taxonomy" id="502909"/>
    <lineage>
        <taxon>Bacteria</taxon>
        <taxon>Pseudomonadati</taxon>
        <taxon>Bacteroidota</taxon>
        <taxon>Cytophagia</taxon>
        <taxon>Cytophagales</taxon>
        <taxon>Flectobacillaceae</taxon>
        <taxon>Arcicella</taxon>
    </lineage>
</organism>
<dbReference type="Gene3D" id="3.20.20.80">
    <property type="entry name" value="Glycosidases"/>
    <property type="match status" value="1"/>
</dbReference>
<comment type="caution">
    <text evidence="6">The sequence shown here is derived from an EMBL/GenBank/DDBJ whole genome shotgun (WGS) entry which is preliminary data.</text>
</comment>
<name>A0A841ES91_9BACT</name>
<dbReference type="Proteomes" id="UP000524404">
    <property type="component" value="Unassembled WGS sequence"/>
</dbReference>
<reference evidence="6 7" key="1">
    <citation type="submission" date="2020-08" db="EMBL/GenBank/DDBJ databases">
        <title>Functional genomics of gut bacteria from endangered species of beetles.</title>
        <authorList>
            <person name="Carlos-Shanley C."/>
        </authorList>
    </citation>
    <scope>NUCLEOTIDE SEQUENCE [LARGE SCALE GENOMIC DNA]</scope>
    <source>
        <strain evidence="6 7">S00070</strain>
    </source>
</reference>
<evidence type="ECO:0000256" key="3">
    <source>
        <dbReference type="SAM" id="MobiDB-lite"/>
    </source>
</evidence>
<dbReference type="GO" id="GO:0004565">
    <property type="term" value="F:beta-galactosidase activity"/>
    <property type="evidence" value="ECO:0007669"/>
    <property type="project" value="InterPro"/>
</dbReference>
<dbReference type="Pfam" id="PF18962">
    <property type="entry name" value="Por_Secre_tail"/>
    <property type="match status" value="1"/>
</dbReference>
<evidence type="ECO:0000313" key="6">
    <source>
        <dbReference type="EMBL" id="MBB6003548.1"/>
    </source>
</evidence>
<evidence type="ECO:0000256" key="2">
    <source>
        <dbReference type="ARBA" id="ARBA00023295"/>
    </source>
</evidence>
<evidence type="ECO:0000259" key="5">
    <source>
        <dbReference type="Pfam" id="PF18962"/>
    </source>
</evidence>
<keyword evidence="2" id="KW-0326">Glycosidase</keyword>
<evidence type="ECO:0000313" key="7">
    <source>
        <dbReference type="Proteomes" id="UP000524404"/>
    </source>
</evidence>
<evidence type="ECO:0008006" key="8">
    <source>
        <dbReference type="Google" id="ProtNLM"/>
    </source>
</evidence>
<dbReference type="NCBIfam" id="TIGR04183">
    <property type="entry name" value="Por_Secre_tail"/>
    <property type="match status" value="1"/>
</dbReference>
<gene>
    <name evidence="6" type="ORF">HNP25_002206</name>
</gene>
<dbReference type="InterPro" id="IPR017853">
    <property type="entry name" value="GH"/>
</dbReference>
<proteinExistence type="predicted"/>
<feature type="domain" description="Secretion system C-terminal sorting" evidence="5">
    <location>
        <begin position="1217"/>
        <end position="1292"/>
    </location>
</feature>
<protein>
    <recommendedName>
        <fullName evidence="8">Por secretion system C-terminal sorting domain-containing protein</fullName>
    </recommendedName>
</protein>
<dbReference type="RefSeq" id="WP_184134075.1">
    <property type="nucleotide sequence ID" value="NZ_JACHKT010000014.1"/>
</dbReference>
<feature type="domain" description="Glycoside hydrolase family 42 N-terminal" evidence="4">
    <location>
        <begin position="732"/>
        <end position="829"/>
    </location>
</feature>
<feature type="region of interest" description="Disordered" evidence="3">
    <location>
        <begin position="315"/>
        <end position="369"/>
    </location>
</feature>
<dbReference type="Pfam" id="PF02449">
    <property type="entry name" value="Glyco_hydro_42"/>
    <property type="match status" value="1"/>
</dbReference>
<dbReference type="EMBL" id="JACHKT010000014">
    <property type="protein sequence ID" value="MBB6003548.1"/>
    <property type="molecule type" value="Genomic_DNA"/>
</dbReference>